<name>A0A7J7NXQ5_9MAGN</name>
<gene>
    <name evidence="1" type="ORF">GIB67_011846</name>
</gene>
<reference evidence="1 2" key="1">
    <citation type="journal article" date="2020" name="IScience">
        <title>Genome Sequencing of the Endangered Kingdonia uniflora (Circaeasteraceae, Ranunculales) Reveals Potential Mechanisms of Evolutionary Specialization.</title>
        <authorList>
            <person name="Sun Y."/>
            <person name="Deng T."/>
            <person name="Zhang A."/>
            <person name="Moore M.J."/>
            <person name="Landis J.B."/>
            <person name="Lin N."/>
            <person name="Zhang H."/>
            <person name="Zhang X."/>
            <person name="Huang J."/>
            <person name="Zhang X."/>
            <person name="Sun H."/>
            <person name="Wang H."/>
        </authorList>
    </citation>
    <scope>NUCLEOTIDE SEQUENCE [LARGE SCALE GENOMIC DNA]</scope>
    <source>
        <strain evidence="1">TB1705</strain>
        <tissue evidence="1">Leaf</tissue>
    </source>
</reference>
<protein>
    <submittedName>
        <fullName evidence="1">Uncharacterized protein</fullName>
    </submittedName>
</protein>
<evidence type="ECO:0000313" key="1">
    <source>
        <dbReference type="EMBL" id="KAF6171949.1"/>
    </source>
</evidence>
<comment type="caution">
    <text evidence="1">The sequence shown here is derived from an EMBL/GenBank/DDBJ whole genome shotgun (WGS) entry which is preliminary data.</text>
</comment>
<dbReference type="Proteomes" id="UP000541444">
    <property type="component" value="Unassembled WGS sequence"/>
</dbReference>
<proteinExistence type="predicted"/>
<keyword evidence="2" id="KW-1185">Reference proteome</keyword>
<evidence type="ECO:0000313" key="2">
    <source>
        <dbReference type="Proteomes" id="UP000541444"/>
    </source>
</evidence>
<sequence>RTPTLEIITSLEARDFASHTPQPLNWTLHNTRKYFKQHSFNKTAKGFPYYDSQNTVFRVPP</sequence>
<accession>A0A7J7NXQ5</accession>
<feature type="non-terminal residue" evidence="1">
    <location>
        <position position="1"/>
    </location>
</feature>
<dbReference type="AlphaFoldDB" id="A0A7J7NXQ5"/>
<organism evidence="1 2">
    <name type="scientific">Kingdonia uniflora</name>
    <dbReference type="NCBI Taxonomy" id="39325"/>
    <lineage>
        <taxon>Eukaryota</taxon>
        <taxon>Viridiplantae</taxon>
        <taxon>Streptophyta</taxon>
        <taxon>Embryophyta</taxon>
        <taxon>Tracheophyta</taxon>
        <taxon>Spermatophyta</taxon>
        <taxon>Magnoliopsida</taxon>
        <taxon>Ranunculales</taxon>
        <taxon>Circaeasteraceae</taxon>
        <taxon>Kingdonia</taxon>
    </lineage>
</organism>
<dbReference type="EMBL" id="JACGCM010000452">
    <property type="protein sequence ID" value="KAF6171949.1"/>
    <property type="molecule type" value="Genomic_DNA"/>
</dbReference>